<comment type="caution">
    <text evidence="1">The sequence shown here is derived from an EMBL/GenBank/DDBJ whole genome shotgun (WGS) entry which is preliminary data.</text>
</comment>
<dbReference type="InterPro" id="IPR039437">
    <property type="entry name" value="FrzH/put_lumazine-bd"/>
</dbReference>
<name>A0A0D7X7H6_9BACL</name>
<organism evidence="1 2">
    <name type="scientific">Paenibacillus terrae</name>
    <dbReference type="NCBI Taxonomy" id="159743"/>
    <lineage>
        <taxon>Bacteria</taxon>
        <taxon>Bacillati</taxon>
        <taxon>Bacillota</taxon>
        <taxon>Bacilli</taxon>
        <taxon>Bacillales</taxon>
        <taxon>Paenibacillaceae</taxon>
        <taxon>Paenibacillus</taxon>
    </lineage>
</organism>
<dbReference type="Pfam" id="PF12893">
    <property type="entry name" value="Lumazine_bd_2"/>
    <property type="match status" value="1"/>
</dbReference>
<accession>A0A0D7X7H6</accession>
<dbReference type="RefSeq" id="WP_044645839.1">
    <property type="nucleotide sequence ID" value="NZ_JTHP01000013.1"/>
</dbReference>
<dbReference type="EMBL" id="JTHP01000013">
    <property type="protein sequence ID" value="KJD45957.1"/>
    <property type="molecule type" value="Genomic_DNA"/>
</dbReference>
<evidence type="ECO:0000313" key="1">
    <source>
        <dbReference type="EMBL" id="KJD45957.1"/>
    </source>
</evidence>
<dbReference type="AlphaFoldDB" id="A0A0D7X7H6"/>
<dbReference type="SUPFAM" id="SSF54427">
    <property type="entry name" value="NTF2-like"/>
    <property type="match status" value="1"/>
</dbReference>
<dbReference type="PATRIC" id="fig|159743.3.peg.2022"/>
<dbReference type="OrthoDB" id="8445243at2"/>
<protein>
    <recommendedName>
        <fullName evidence="3">Lumazine-binding protein</fullName>
    </recommendedName>
</protein>
<reference evidence="1 2" key="1">
    <citation type="submission" date="2014-11" db="EMBL/GenBank/DDBJ databases">
        <title>Draft Genome Sequences of Paenibacillus polymyxa NRRL B-30509 and Paenibacillus terrae NRRL B-30644, Strains from a Poultry Environment that Produce Tridecaptin A and Paenicidins.</title>
        <authorList>
            <person name="van Belkum M.J."/>
            <person name="Lohans C.T."/>
            <person name="Vederas J.C."/>
        </authorList>
    </citation>
    <scope>NUCLEOTIDE SEQUENCE [LARGE SCALE GENOMIC DNA]</scope>
    <source>
        <strain evidence="1 2">NRRL B-30644</strain>
    </source>
</reference>
<sequence length="121" mass="13623">MSKATLKDYEEIVNTMQGYIQGNIEGKGDVMKSTFHEDAIMYGYTNDGNLSTGSIRNLYELIDTLGPAKDLKYRIDVLDIAVTVAVVRIILEGPGVEYADYHTLLKVDGQWKVISKVFHQY</sequence>
<evidence type="ECO:0000313" key="2">
    <source>
        <dbReference type="Proteomes" id="UP000032534"/>
    </source>
</evidence>
<dbReference type="Gene3D" id="3.10.450.50">
    <property type="match status" value="1"/>
</dbReference>
<proteinExistence type="predicted"/>
<dbReference type="Proteomes" id="UP000032534">
    <property type="component" value="Unassembled WGS sequence"/>
</dbReference>
<keyword evidence="2" id="KW-1185">Reference proteome</keyword>
<gene>
    <name evidence="1" type="ORF">QD47_09145</name>
</gene>
<dbReference type="InterPro" id="IPR032710">
    <property type="entry name" value="NTF2-like_dom_sf"/>
</dbReference>
<evidence type="ECO:0008006" key="3">
    <source>
        <dbReference type="Google" id="ProtNLM"/>
    </source>
</evidence>